<dbReference type="GO" id="GO:0009451">
    <property type="term" value="P:RNA modification"/>
    <property type="evidence" value="ECO:0007669"/>
    <property type="project" value="InterPro"/>
</dbReference>
<dbReference type="FunFam" id="1.25.40.10:FF:000073">
    <property type="entry name" value="Pentatricopeptide repeat-containing protein chloroplastic"/>
    <property type="match status" value="1"/>
</dbReference>
<gene>
    <name evidence="3" type="ORF">KP509_03G029700</name>
</gene>
<dbReference type="OMA" id="ISGCENY"/>
<dbReference type="Gene3D" id="1.25.40.10">
    <property type="entry name" value="Tetratricopeptide repeat domain"/>
    <property type="match status" value="5"/>
</dbReference>
<dbReference type="GO" id="GO:0003723">
    <property type="term" value="F:RNA binding"/>
    <property type="evidence" value="ECO:0007669"/>
    <property type="project" value="InterPro"/>
</dbReference>
<dbReference type="Pfam" id="PF01535">
    <property type="entry name" value="PPR"/>
    <property type="match status" value="4"/>
</dbReference>
<feature type="repeat" description="PPR" evidence="2">
    <location>
        <begin position="436"/>
        <end position="470"/>
    </location>
</feature>
<dbReference type="InterPro" id="IPR002885">
    <property type="entry name" value="PPR_rpt"/>
</dbReference>
<dbReference type="EMBL" id="CM035408">
    <property type="protein sequence ID" value="KAH7441227.1"/>
    <property type="molecule type" value="Genomic_DNA"/>
</dbReference>
<sequence length="712" mass="79695">MAAIKWKYLAYCFLNNLRTLLYDAVRAAIQVLLFIIRLLIFCISNMENLGQAVMQAEHMFRLGMDFSEESILLLLQRSIKVKDVVIGRHIHRLLVGLGLDKIAIFAEHLIRLFTFSHCLFEVNLVFSKVEKPNAFTWHALILANINQHNNAKALELYGEMQQTGFETNKFIYMGALKACSNIAALGHGRLINGHIIRSSLESDVVVGNTLIDMYAKAGSLTDAYKLFNDLPCRDMLSWGALLGGYVKQGESGHALELFQVMLLEGIKLNKVIALCMLKACGVSEALLQGRLLHLEVIELNVLTDPVIISALIDMYAKCGSLSDACNVLESSTTRCMVSWGALFGGLIDQGEYSTAFKMFERMSQDGIKPNEFIFSCLASACGKLKNLQRANFLHDQIIKNGVETDTVLGNTLVGMYTDCGSLLMARKVFNTLDSRSLVSWSTMISGYTQNGSALDAVKLFELMQHEGIKPNMVIYSSVLKACSILGAIGLGKLVHHFMIKNDEELDVVVGTTLIELYASCHSLCEACNVFYQIPNRNTVCWGVMVTSMAQHGMFELAKQYLDRMHQQGFKADAKVFTNILAACNQKGRSEEGQQFFELMMDVHDIVPSPEHIHCIVDLLGRKGLLMRAMKLLQSIHNTKDLCGWISLLSACRLHGNVALGRQCFKHIISLDYHVGAAYMLMSCIYAEAHMWDDYYELMEVMKKDMVREELVQ</sequence>
<name>A0A8T2V2M2_CERRI</name>
<evidence type="ECO:0008006" key="5">
    <source>
        <dbReference type="Google" id="ProtNLM"/>
    </source>
</evidence>
<proteinExistence type="predicted"/>
<dbReference type="EMBL" id="CM035408">
    <property type="protein sequence ID" value="KAH7441228.1"/>
    <property type="molecule type" value="Genomic_DNA"/>
</dbReference>
<keyword evidence="4" id="KW-1185">Reference proteome</keyword>
<dbReference type="PANTHER" id="PTHR47926:SF347">
    <property type="entry name" value="PENTATRICOPEPTIDE REPEAT-CONTAINING PROTEIN"/>
    <property type="match status" value="1"/>
</dbReference>
<dbReference type="NCBIfam" id="TIGR00756">
    <property type="entry name" value="PPR"/>
    <property type="match status" value="5"/>
</dbReference>
<dbReference type="InterPro" id="IPR046960">
    <property type="entry name" value="PPR_At4g14850-like_plant"/>
</dbReference>
<feature type="repeat" description="PPR" evidence="2">
    <location>
        <begin position="234"/>
        <end position="268"/>
    </location>
</feature>
<accession>A0A8T2V2M2</accession>
<dbReference type="Pfam" id="PF13041">
    <property type="entry name" value="PPR_2"/>
    <property type="match status" value="2"/>
</dbReference>
<dbReference type="InterPro" id="IPR011990">
    <property type="entry name" value="TPR-like_helical_dom_sf"/>
</dbReference>
<feature type="repeat" description="PPR" evidence="2">
    <location>
        <begin position="133"/>
        <end position="167"/>
    </location>
</feature>
<keyword evidence="1" id="KW-0677">Repeat</keyword>
<dbReference type="FunFam" id="1.25.40.10:FF:000344">
    <property type="entry name" value="Pentatricopeptide repeat-containing protein"/>
    <property type="match status" value="1"/>
</dbReference>
<dbReference type="FunFam" id="1.25.40.10:FF:000158">
    <property type="entry name" value="pentatricopeptide repeat-containing protein At2g33680"/>
    <property type="match status" value="1"/>
</dbReference>
<dbReference type="Proteomes" id="UP000825935">
    <property type="component" value="Chromosome 3"/>
</dbReference>
<dbReference type="GO" id="GO:0048731">
    <property type="term" value="P:system development"/>
    <property type="evidence" value="ECO:0007669"/>
    <property type="project" value="UniProtKB-ARBA"/>
</dbReference>
<dbReference type="PANTHER" id="PTHR47926">
    <property type="entry name" value="PENTATRICOPEPTIDE REPEAT-CONTAINING PROTEIN"/>
    <property type="match status" value="1"/>
</dbReference>
<feature type="repeat" description="PPR" evidence="2">
    <location>
        <begin position="537"/>
        <end position="571"/>
    </location>
</feature>
<organism evidence="3 4">
    <name type="scientific">Ceratopteris richardii</name>
    <name type="common">Triangle waterfern</name>
    <dbReference type="NCBI Taxonomy" id="49495"/>
    <lineage>
        <taxon>Eukaryota</taxon>
        <taxon>Viridiplantae</taxon>
        <taxon>Streptophyta</taxon>
        <taxon>Embryophyta</taxon>
        <taxon>Tracheophyta</taxon>
        <taxon>Polypodiopsida</taxon>
        <taxon>Polypodiidae</taxon>
        <taxon>Polypodiales</taxon>
        <taxon>Pteridineae</taxon>
        <taxon>Pteridaceae</taxon>
        <taxon>Parkerioideae</taxon>
        <taxon>Ceratopteris</taxon>
    </lineage>
</organism>
<dbReference type="AlphaFoldDB" id="A0A8T2V2M2"/>
<evidence type="ECO:0000256" key="1">
    <source>
        <dbReference type="ARBA" id="ARBA00022737"/>
    </source>
</evidence>
<dbReference type="PROSITE" id="PS51375">
    <property type="entry name" value="PPR"/>
    <property type="match status" value="5"/>
</dbReference>
<feature type="repeat" description="PPR" evidence="2">
    <location>
        <begin position="335"/>
        <end position="369"/>
    </location>
</feature>
<evidence type="ECO:0000256" key="2">
    <source>
        <dbReference type="PROSITE-ProRule" id="PRU00708"/>
    </source>
</evidence>
<dbReference type="OrthoDB" id="1894276at2759"/>
<evidence type="ECO:0000313" key="4">
    <source>
        <dbReference type="Proteomes" id="UP000825935"/>
    </source>
</evidence>
<evidence type="ECO:0000313" key="3">
    <source>
        <dbReference type="EMBL" id="KAH7441228.1"/>
    </source>
</evidence>
<protein>
    <recommendedName>
        <fullName evidence="5">Pentatricopeptide repeat-containing protein</fullName>
    </recommendedName>
</protein>
<reference evidence="3" key="1">
    <citation type="submission" date="2021-08" db="EMBL/GenBank/DDBJ databases">
        <title>WGS assembly of Ceratopteris richardii.</title>
        <authorList>
            <person name="Marchant D.B."/>
            <person name="Chen G."/>
            <person name="Jenkins J."/>
            <person name="Shu S."/>
            <person name="Leebens-Mack J."/>
            <person name="Grimwood J."/>
            <person name="Schmutz J."/>
            <person name="Soltis P."/>
            <person name="Soltis D."/>
            <person name="Chen Z.-H."/>
        </authorList>
    </citation>
    <scope>NUCLEOTIDE SEQUENCE</scope>
    <source>
        <strain evidence="3">Whitten #5841</strain>
        <tissue evidence="3">Leaf</tissue>
    </source>
</reference>
<comment type="caution">
    <text evidence="3">The sequence shown here is derived from an EMBL/GenBank/DDBJ whole genome shotgun (WGS) entry which is preliminary data.</text>
</comment>